<name>A0A1H9H8K8_9BACT</name>
<dbReference type="AlphaFoldDB" id="A0A1H9H8K8"/>
<evidence type="ECO:0000313" key="2">
    <source>
        <dbReference type="Proteomes" id="UP000199021"/>
    </source>
</evidence>
<gene>
    <name evidence="1" type="ORF">SAMN05444359_11257</name>
</gene>
<protein>
    <submittedName>
        <fullName evidence="1">Uncharacterized protein</fullName>
    </submittedName>
</protein>
<dbReference type="InParanoid" id="A0A1H9H8K8"/>
<dbReference type="STRING" id="478744.SAMN05444359_11257"/>
<keyword evidence="2" id="KW-1185">Reference proteome</keyword>
<dbReference type="RefSeq" id="WP_090168777.1">
    <property type="nucleotide sequence ID" value="NZ_FOFB01000012.1"/>
</dbReference>
<organism evidence="1 2">
    <name type="scientific">Neolewinella agarilytica</name>
    <dbReference type="NCBI Taxonomy" id="478744"/>
    <lineage>
        <taxon>Bacteria</taxon>
        <taxon>Pseudomonadati</taxon>
        <taxon>Bacteroidota</taxon>
        <taxon>Saprospiria</taxon>
        <taxon>Saprospirales</taxon>
        <taxon>Lewinellaceae</taxon>
        <taxon>Neolewinella</taxon>
    </lineage>
</organism>
<proteinExistence type="predicted"/>
<dbReference type="OrthoDB" id="569152at2"/>
<evidence type="ECO:0000313" key="1">
    <source>
        <dbReference type="EMBL" id="SEQ58587.1"/>
    </source>
</evidence>
<reference evidence="2" key="1">
    <citation type="submission" date="2016-10" db="EMBL/GenBank/DDBJ databases">
        <authorList>
            <person name="Varghese N."/>
            <person name="Submissions S."/>
        </authorList>
    </citation>
    <scope>NUCLEOTIDE SEQUENCE [LARGE SCALE GENOMIC DNA]</scope>
    <source>
        <strain evidence="2">DSM 24740</strain>
    </source>
</reference>
<dbReference type="Proteomes" id="UP000199021">
    <property type="component" value="Unassembled WGS sequence"/>
</dbReference>
<dbReference type="EMBL" id="FOFB01000012">
    <property type="protein sequence ID" value="SEQ58587.1"/>
    <property type="molecule type" value="Genomic_DNA"/>
</dbReference>
<sequence>MNIHLLRQIEHWHAATHRLDAPDTLAAQSAWELVELSTGNALRSRLDGSLNVLKSQMDSLLQKTRSGALTEREGQQALQQLRKSYLQTEVTLDYFGDAVNTRTDLRTGNHLMALDYIAREAMRKSLQPLGHLVPPVMTYLDKGLGASILKAGLRLWDRRGVNPVAIIKVVRHNLYRPTALIHEAGHQIAYAIGWNEELARALQAGMRGFGPKVARLWASWSSEIAADAFAFIFTGYAAVATLKDVLSGSNRMVFHYHPGAPHPIPYVRTLIGTAMCRAVYGAGPWDEMESSWKAAYPLSEAPDDWRALFAQAEEQAKVAVDIVLQQTMQSFGGQSMLAHLPPEHLHPSRLLVWRAREGPVSDWSIPKLRANTLSLLALSVYQQVSEPSQAARFRLEMDGWFQRLGTTIRYELPQPT</sequence>
<accession>A0A1H9H8K8</accession>